<protein>
    <recommendedName>
        <fullName evidence="2">CCHC-type domain-containing protein</fullName>
    </recommendedName>
</protein>
<gene>
    <name evidence="3" type="ORF">BEMITA_LOCUS1989</name>
</gene>
<keyword evidence="1" id="KW-0479">Metal-binding</keyword>
<feature type="domain" description="CCHC-type" evidence="2">
    <location>
        <begin position="237"/>
        <end position="250"/>
    </location>
</feature>
<dbReference type="InterPro" id="IPR054722">
    <property type="entry name" value="PolX-like_BBD"/>
</dbReference>
<keyword evidence="1" id="KW-0863">Zinc-finger</keyword>
<dbReference type="Pfam" id="PF22936">
    <property type="entry name" value="Pol_BBD"/>
    <property type="match status" value="1"/>
</dbReference>
<dbReference type="AlphaFoldDB" id="A0A9P0A1Q5"/>
<proteinExistence type="predicted"/>
<keyword evidence="1" id="KW-0862">Zinc</keyword>
<evidence type="ECO:0000259" key="2">
    <source>
        <dbReference type="PROSITE" id="PS50158"/>
    </source>
</evidence>
<dbReference type="EMBL" id="OU963862">
    <property type="protein sequence ID" value="CAH0382449.1"/>
    <property type="molecule type" value="Genomic_DNA"/>
</dbReference>
<accession>A0A9P0A1Q5</accession>
<dbReference type="InterPro" id="IPR001878">
    <property type="entry name" value="Znf_CCHC"/>
</dbReference>
<dbReference type="Proteomes" id="UP001152759">
    <property type="component" value="Chromosome 1"/>
</dbReference>
<sequence length="439" mass="49221">MDLKSKKNIKPFNGEKYSIWKLRIRGLLTKKNLIDVIDGPSSENSESSDWQAKNVLAKAIVLENLADSHLHFATPERTAQEVIKSLDDLYERKSIAAQIAVKKRLFSLKFDSDTALIKHFIKFDDLLTELQAAGAVLEESDKIAHLLVTLPPAYNGIITAIETLSDDNLSVAFVKIKLLDHELKLKTDQSDNSAKILQASDSATSAPKGKRQFRNSKFVKNFRQKPKQANRNNFKACYHCGRKNHMIKDCVFYKKTLKSKTTHPQSKWNESVNVSTENEKHQSISTVSSFAFMARENSNSSDSDDNLTFILDSGASTHIVKTESAFKSFVHLNPPIKISVAKNGAHIFAYKKGNIPVRIEPGFEGVLKDVLYCPEVPYNLLSVRKIQEAGFDVIFNQQGVTIKKGSTVVMIGDQLADLLTKPLSTTKFKRLRPRLGLQN</sequence>
<dbReference type="PANTHER" id="PTHR47481:SF22">
    <property type="entry name" value="RETROTRANSPOSON GAG DOMAIN-CONTAINING PROTEIN"/>
    <property type="match status" value="1"/>
</dbReference>
<dbReference type="GO" id="GO:0003676">
    <property type="term" value="F:nucleic acid binding"/>
    <property type="evidence" value="ECO:0007669"/>
    <property type="project" value="InterPro"/>
</dbReference>
<dbReference type="Pfam" id="PF14223">
    <property type="entry name" value="Retrotran_gag_2"/>
    <property type="match status" value="1"/>
</dbReference>
<keyword evidence="4" id="KW-1185">Reference proteome</keyword>
<name>A0A9P0A1Q5_BEMTA</name>
<evidence type="ECO:0000313" key="3">
    <source>
        <dbReference type="EMBL" id="CAH0382449.1"/>
    </source>
</evidence>
<organism evidence="3 4">
    <name type="scientific">Bemisia tabaci</name>
    <name type="common">Sweetpotato whitefly</name>
    <name type="synonym">Aleurodes tabaci</name>
    <dbReference type="NCBI Taxonomy" id="7038"/>
    <lineage>
        <taxon>Eukaryota</taxon>
        <taxon>Metazoa</taxon>
        <taxon>Ecdysozoa</taxon>
        <taxon>Arthropoda</taxon>
        <taxon>Hexapoda</taxon>
        <taxon>Insecta</taxon>
        <taxon>Pterygota</taxon>
        <taxon>Neoptera</taxon>
        <taxon>Paraneoptera</taxon>
        <taxon>Hemiptera</taxon>
        <taxon>Sternorrhyncha</taxon>
        <taxon>Aleyrodoidea</taxon>
        <taxon>Aleyrodidae</taxon>
        <taxon>Aleyrodinae</taxon>
        <taxon>Bemisia</taxon>
    </lineage>
</organism>
<evidence type="ECO:0000313" key="4">
    <source>
        <dbReference type="Proteomes" id="UP001152759"/>
    </source>
</evidence>
<dbReference type="GO" id="GO:0008270">
    <property type="term" value="F:zinc ion binding"/>
    <property type="evidence" value="ECO:0007669"/>
    <property type="project" value="UniProtKB-KW"/>
</dbReference>
<dbReference type="PROSITE" id="PS50158">
    <property type="entry name" value="ZF_CCHC"/>
    <property type="match status" value="1"/>
</dbReference>
<dbReference type="PANTHER" id="PTHR47481">
    <property type="match status" value="1"/>
</dbReference>
<reference evidence="3" key="1">
    <citation type="submission" date="2021-12" db="EMBL/GenBank/DDBJ databases">
        <authorList>
            <person name="King R."/>
        </authorList>
    </citation>
    <scope>NUCLEOTIDE SEQUENCE</scope>
</reference>
<evidence type="ECO:0000256" key="1">
    <source>
        <dbReference type="PROSITE-ProRule" id="PRU00047"/>
    </source>
</evidence>